<feature type="compositionally biased region" description="Low complexity" evidence="2">
    <location>
        <begin position="791"/>
        <end position="802"/>
    </location>
</feature>
<feature type="compositionally biased region" description="Polar residues" evidence="2">
    <location>
        <begin position="746"/>
        <end position="757"/>
    </location>
</feature>
<feature type="compositionally biased region" description="Polar residues" evidence="2">
    <location>
        <begin position="624"/>
        <end position="649"/>
    </location>
</feature>
<comment type="caution">
    <text evidence="3">The sequence shown here is derived from an EMBL/GenBank/DDBJ whole genome shotgun (WGS) entry which is preliminary data.</text>
</comment>
<feature type="compositionally biased region" description="Low complexity" evidence="2">
    <location>
        <begin position="419"/>
        <end position="438"/>
    </location>
</feature>
<evidence type="ECO:0000313" key="4">
    <source>
        <dbReference type="Proteomes" id="UP001202479"/>
    </source>
</evidence>
<feature type="compositionally biased region" description="Basic and acidic residues" evidence="2">
    <location>
        <begin position="733"/>
        <end position="742"/>
    </location>
</feature>
<feature type="compositionally biased region" description="Polar residues" evidence="2">
    <location>
        <begin position="856"/>
        <end position="866"/>
    </location>
</feature>
<dbReference type="AlphaFoldDB" id="A0AAI9SVI8"/>
<reference evidence="3" key="1">
    <citation type="journal article" date="2022" name="DNA Res.">
        <title>Genome analysis of five recently described species of the CUG-Ser clade uncovers Candida theae as a new hybrid lineage with pathogenic potential in the Candida parapsilosis species complex.</title>
        <authorList>
            <person name="Mixao V."/>
            <person name="Del Olmo V."/>
            <person name="Hegedusova E."/>
            <person name="Saus E."/>
            <person name="Pryszcz L."/>
            <person name="Cillingova A."/>
            <person name="Nosek J."/>
            <person name="Gabaldon T."/>
        </authorList>
    </citation>
    <scope>NUCLEOTIDE SEQUENCE</scope>
    <source>
        <strain evidence="3">CBS 10844</strain>
    </source>
</reference>
<organism evidence="3 4">
    <name type="scientific">Candida oxycetoniae</name>
    <dbReference type="NCBI Taxonomy" id="497107"/>
    <lineage>
        <taxon>Eukaryota</taxon>
        <taxon>Fungi</taxon>
        <taxon>Dikarya</taxon>
        <taxon>Ascomycota</taxon>
        <taxon>Saccharomycotina</taxon>
        <taxon>Pichiomycetes</taxon>
        <taxon>Debaryomycetaceae</taxon>
        <taxon>Candida/Lodderomyces clade</taxon>
        <taxon>Candida</taxon>
    </lineage>
</organism>
<evidence type="ECO:0000256" key="2">
    <source>
        <dbReference type="SAM" id="MobiDB-lite"/>
    </source>
</evidence>
<feature type="compositionally biased region" description="Low complexity" evidence="2">
    <location>
        <begin position="882"/>
        <end position="891"/>
    </location>
</feature>
<evidence type="ECO:0000256" key="1">
    <source>
        <dbReference type="SAM" id="Coils"/>
    </source>
</evidence>
<gene>
    <name evidence="3" type="ORF">KGF56_003520</name>
</gene>
<feature type="compositionally biased region" description="Polar residues" evidence="2">
    <location>
        <begin position="491"/>
        <end position="503"/>
    </location>
</feature>
<feature type="compositionally biased region" description="Basic and acidic residues" evidence="2">
    <location>
        <begin position="571"/>
        <end position="582"/>
    </location>
</feature>
<feature type="region of interest" description="Disordered" evidence="2">
    <location>
        <begin position="701"/>
        <end position="805"/>
    </location>
</feature>
<dbReference type="Proteomes" id="UP001202479">
    <property type="component" value="Unassembled WGS sequence"/>
</dbReference>
<feature type="compositionally biased region" description="Polar residues" evidence="2">
    <location>
        <begin position="1011"/>
        <end position="1030"/>
    </location>
</feature>
<feature type="coiled-coil region" evidence="1">
    <location>
        <begin position="1093"/>
        <end position="1209"/>
    </location>
</feature>
<feature type="compositionally biased region" description="Low complexity" evidence="2">
    <location>
        <begin position="101"/>
        <end position="114"/>
    </location>
</feature>
<dbReference type="EMBL" id="JAHUZD010000122">
    <property type="protein sequence ID" value="KAI3403702.2"/>
    <property type="molecule type" value="Genomic_DNA"/>
</dbReference>
<feature type="region of interest" description="Disordered" evidence="2">
    <location>
        <begin position="845"/>
        <end position="960"/>
    </location>
</feature>
<feature type="compositionally biased region" description="Polar residues" evidence="2">
    <location>
        <begin position="933"/>
        <end position="959"/>
    </location>
</feature>
<feature type="region of interest" description="Disordered" evidence="2">
    <location>
        <begin position="90"/>
        <end position="114"/>
    </location>
</feature>
<evidence type="ECO:0000313" key="3">
    <source>
        <dbReference type="EMBL" id="KAI3403702.2"/>
    </source>
</evidence>
<feature type="region of interest" description="Disordered" evidence="2">
    <location>
        <begin position="1007"/>
        <end position="1030"/>
    </location>
</feature>
<proteinExistence type="predicted"/>
<feature type="compositionally biased region" description="Polar residues" evidence="2">
    <location>
        <begin position="347"/>
        <end position="361"/>
    </location>
</feature>
<feature type="compositionally biased region" description="Low complexity" evidence="2">
    <location>
        <begin position="701"/>
        <end position="720"/>
    </location>
</feature>
<feature type="compositionally biased region" description="Polar residues" evidence="2">
    <location>
        <begin position="407"/>
        <end position="418"/>
    </location>
</feature>
<accession>A0AAI9SVI8</accession>
<feature type="compositionally biased region" description="Basic residues" evidence="2">
    <location>
        <begin position="904"/>
        <end position="917"/>
    </location>
</feature>
<dbReference type="GeneID" id="73381135"/>
<feature type="region of interest" description="Disordered" evidence="2">
    <location>
        <begin position="339"/>
        <end position="683"/>
    </location>
</feature>
<keyword evidence="4" id="KW-1185">Reference proteome</keyword>
<feature type="compositionally biased region" description="Polar residues" evidence="2">
    <location>
        <begin position="375"/>
        <end position="384"/>
    </location>
</feature>
<feature type="compositionally biased region" description="Polar residues" evidence="2">
    <location>
        <begin position="519"/>
        <end position="537"/>
    </location>
</feature>
<protein>
    <submittedName>
        <fullName evidence="3">Uncharacterized protein</fullName>
    </submittedName>
</protein>
<feature type="compositionally biased region" description="Acidic residues" evidence="2">
    <location>
        <begin position="650"/>
        <end position="664"/>
    </location>
</feature>
<feature type="compositionally biased region" description="Polar residues" evidence="2">
    <location>
        <begin position="439"/>
        <end position="481"/>
    </location>
</feature>
<name>A0AAI9SVI8_9ASCO</name>
<feature type="region of interest" description="Disordered" evidence="2">
    <location>
        <begin position="1212"/>
        <end position="1240"/>
    </location>
</feature>
<feature type="compositionally biased region" description="Basic and acidic residues" evidence="2">
    <location>
        <begin position="869"/>
        <end position="881"/>
    </location>
</feature>
<dbReference type="RefSeq" id="XP_049179449.1">
    <property type="nucleotide sequence ID" value="XM_049324860.1"/>
</dbReference>
<sequence length="1280" mass="142648">MEAGTSLAVQRGRLRRQLLEGEQNIDTLSESLLEQQYQQQQRQQQSKHPRFVPAYLQQQQQQQQQHPYNGPRTNSINSISTANYDIMTPLPGSHSGTPFTSNSNSSFSNITSNSRKSSLTTQSINKFFRRNHHKGDFNEDAGVDIGDLADATNMSFDDITHLRNTKSYNSTAPIIPTYGTMGSNTSKINNVQYRKQMNQQKKMALLTGARANSIAGGANPMLPSQQLAQQQLPPQQQQMGVTDPRSMSLGGNYSRARSLNSQLPGAMPPMRNQFYPQQNQPMSNYPFSGQYNQNQAQAPNQQFAFSQIQQQQQQGPRAMSLKAEHYMMQKQQYPPSNYNNNNNNNNGQMQYAQGAPRSNTFMGGGMPNYDPKIQNGPNYSSRTKSLGGMTSMGMAGPYQEPKYQGLINRNQNLAVNNSGPPYNRQQQYQQQGPLNNQQFSYSQQPNSQQPFAPSSFQNQYNQDSSTFGRPSQLEQVSSDSLNDVPEEEEYNQNQVAHQKTSPSEPDEGDVIYNFDEQENMGSNQLSRKSTLRKNNSTRVRKLNIFNDEANSRVAVGRKKPPSSSVQEEQDFSVHSDQLEKTPENIPLTNVSQEKHVPCDLDTDESYDTVESMAADKSSKAHAGYNSNTSSQKPGAIFASNSDSLAGQLSQDDETIGENENENENESVNTSGRGSVLKPPFPRKISESSSIRNLVANTAFSNFRSSSNDSDLKLSSPSLPLVRTNSSPTSIYEEPGRRVKSSETDESQYSQPEQQTTFDNKEDDGNNNDNKNNNNNNNNDDDYDKKNGGLVSPSMPMTTPTTPNISHNRFVGSASEEPMHATYSMSHAITEPIQDTFKEESHQFTPVSRIGAHSRHATNSSISTGGSNYDYHHGEGEGEGGKKILSNSISSHSSRKEKRSSFAHTGKKLLKKLSKSKKSSPSVGDDYLEKNDTKGVSTSRTSSINKRISSPATLASSGKLPTSIKEPLSFSKSEMHVMNCNSDLLAELESITRELASSIKREMALEAKLKSNKQQSPPIGTGAIPSSSRSSIAEENLHTSLLEKSNIICGLQEKLNKEKRLRFISEEHALLYEHGQSPSPLKLNYEKTEIYNQLVAKNEMVTQLTNRVRELEEELEKEKMIEYSQMQSMDHDLMNRISSLEKENTEVSEENALLQEEIRTLQTQRDDFREVISKLSVQSSQDIKQLSEKIKTLELKNSNLKNINDMLTNREGNINTNNNNGGVSENQNYGNYDSSMSGNGSYSSASKNFYGMKNRIGLPSSGGKLNGFTIISSDRKFHNNE</sequence>
<feature type="region of interest" description="Disordered" evidence="2">
    <location>
        <begin position="55"/>
        <end position="78"/>
    </location>
</feature>
<feature type="compositionally biased region" description="Low complexity" evidence="2">
    <location>
        <begin position="766"/>
        <end position="777"/>
    </location>
</feature>
<keyword evidence="1" id="KW-0175">Coiled coil</keyword>